<reference evidence="2" key="1">
    <citation type="submission" date="2021-01" db="EMBL/GenBank/DDBJ databases">
        <title>Adiantum capillus-veneris genome.</title>
        <authorList>
            <person name="Fang Y."/>
            <person name="Liao Q."/>
        </authorList>
    </citation>
    <scope>NUCLEOTIDE SEQUENCE</scope>
    <source>
        <strain evidence="2">H3</strain>
        <tissue evidence="2">Leaf</tissue>
    </source>
</reference>
<accession>A0A9D4U1A4</accession>
<feature type="compositionally biased region" description="Polar residues" evidence="1">
    <location>
        <begin position="94"/>
        <end position="110"/>
    </location>
</feature>
<name>A0A9D4U1A4_ADICA</name>
<evidence type="ECO:0000313" key="2">
    <source>
        <dbReference type="EMBL" id="KAI5059555.1"/>
    </source>
</evidence>
<proteinExistence type="predicted"/>
<feature type="region of interest" description="Disordered" evidence="1">
    <location>
        <begin position="94"/>
        <end position="114"/>
    </location>
</feature>
<evidence type="ECO:0000313" key="3">
    <source>
        <dbReference type="Proteomes" id="UP000886520"/>
    </source>
</evidence>
<dbReference type="AlphaFoldDB" id="A0A9D4U1A4"/>
<gene>
    <name evidence="2" type="ORF">GOP47_0025874</name>
</gene>
<sequence length="135" mass="14888">MYGTLPTPPPWPISGSTCPPSDYECEEFVPLSQVVNLMKTFGLPRAMDFMRDGGSIAPPPPQPTKVVKVMIESQDVDMTIGVKQPSATNIEQPISSIGQEQRSGNVSQKASKWPRQMSVTWDDDTSCALIRIYDE</sequence>
<dbReference type="Proteomes" id="UP000886520">
    <property type="component" value="Chromosome 25"/>
</dbReference>
<evidence type="ECO:0000256" key="1">
    <source>
        <dbReference type="SAM" id="MobiDB-lite"/>
    </source>
</evidence>
<organism evidence="2 3">
    <name type="scientific">Adiantum capillus-veneris</name>
    <name type="common">Maidenhair fern</name>
    <dbReference type="NCBI Taxonomy" id="13818"/>
    <lineage>
        <taxon>Eukaryota</taxon>
        <taxon>Viridiplantae</taxon>
        <taxon>Streptophyta</taxon>
        <taxon>Embryophyta</taxon>
        <taxon>Tracheophyta</taxon>
        <taxon>Polypodiopsida</taxon>
        <taxon>Polypodiidae</taxon>
        <taxon>Polypodiales</taxon>
        <taxon>Pteridineae</taxon>
        <taxon>Pteridaceae</taxon>
        <taxon>Vittarioideae</taxon>
        <taxon>Adiantum</taxon>
    </lineage>
</organism>
<keyword evidence="3" id="KW-1185">Reference proteome</keyword>
<dbReference type="EMBL" id="JABFUD020000025">
    <property type="protein sequence ID" value="KAI5059555.1"/>
    <property type="molecule type" value="Genomic_DNA"/>
</dbReference>
<comment type="caution">
    <text evidence="2">The sequence shown here is derived from an EMBL/GenBank/DDBJ whole genome shotgun (WGS) entry which is preliminary data.</text>
</comment>
<protein>
    <submittedName>
        <fullName evidence="2">Uncharacterized protein</fullName>
    </submittedName>
</protein>